<comment type="caution">
    <text evidence="5">The sequence shown here is derived from an EMBL/GenBank/DDBJ whole genome shotgun (WGS) entry which is preliminary data.</text>
</comment>
<dbReference type="EMBL" id="BONP01000002">
    <property type="protein sequence ID" value="GIG38682.1"/>
    <property type="molecule type" value="Genomic_DNA"/>
</dbReference>
<protein>
    <submittedName>
        <fullName evidence="5">RNA methyltransferase</fullName>
    </submittedName>
</protein>
<evidence type="ECO:0000256" key="2">
    <source>
        <dbReference type="ARBA" id="ARBA00022679"/>
    </source>
</evidence>
<keyword evidence="1 5" id="KW-0489">Methyltransferase</keyword>
<evidence type="ECO:0000313" key="5">
    <source>
        <dbReference type="EMBL" id="GIG38682.1"/>
    </source>
</evidence>
<dbReference type="InterPro" id="IPR001537">
    <property type="entry name" value="SpoU_MeTrfase"/>
</dbReference>
<gene>
    <name evidence="5" type="ORF">Cph01nite_04440</name>
</gene>
<dbReference type="Gene3D" id="3.30.1330.30">
    <property type="match status" value="1"/>
</dbReference>
<evidence type="ECO:0000259" key="4">
    <source>
        <dbReference type="Pfam" id="PF04705"/>
    </source>
</evidence>
<dbReference type="Pfam" id="PF04705">
    <property type="entry name" value="TSNR_N"/>
    <property type="match status" value="1"/>
</dbReference>
<dbReference type="PANTHER" id="PTHR43191:SF2">
    <property type="entry name" value="RRNA METHYLTRANSFERASE 3, MITOCHONDRIAL"/>
    <property type="match status" value="1"/>
</dbReference>
<feature type="domain" description="tRNA/rRNA methyltransferase SpoU type" evidence="3">
    <location>
        <begin position="116"/>
        <end position="254"/>
    </location>
</feature>
<organism evidence="5 6">
    <name type="scientific">Cellulomonas phragmiteti</name>
    <dbReference type="NCBI Taxonomy" id="478780"/>
    <lineage>
        <taxon>Bacteria</taxon>
        <taxon>Bacillati</taxon>
        <taxon>Actinomycetota</taxon>
        <taxon>Actinomycetes</taxon>
        <taxon>Micrococcales</taxon>
        <taxon>Cellulomonadaceae</taxon>
        <taxon>Cellulomonas</taxon>
    </lineage>
</organism>
<dbReference type="Gene3D" id="3.40.1280.10">
    <property type="match status" value="1"/>
</dbReference>
<dbReference type="Pfam" id="PF00588">
    <property type="entry name" value="SpoU_methylase"/>
    <property type="match status" value="1"/>
</dbReference>
<dbReference type="SUPFAM" id="SSF75217">
    <property type="entry name" value="alpha/beta knot"/>
    <property type="match status" value="1"/>
</dbReference>
<dbReference type="InterPro" id="IPR029026">
    <property type="entry name" value="tRNA_m1G_MTases_N"/>
</dbReference>
<keyword evidence="2" id="KW-0808">Transferase</keyword>
<dbReference type="InterPro" id="IPR029064">
    <property type="entry name" value="Ribosomal_eL30-like_sf"/>
</dbReference>
<dbReference type="InterPro" id="IPR051259">
    <property type="entry name" value="rRNA_Methyltransferase"/>
</dbReference>
<dbReference type="RefSeq" id="WP_203670747.1">
    <property type="nucleotide sequence ID" value="NZ_BONP01000002.1"/>
</dbReference>
<dbReference type="GO" id="GO:0032259">
    <property type="term" value="P:methylation"/>
    <property type="evidence" value="ECO:0007669"/>
    <property type="project" value="UniProtKB-KW"/>
</dbReference>
<keyword evidence="6" id="KW-1185">Reference proteome</keyword>
<sequence length="264" mass="27318">MTDVISSRSDPQVQRIDDLVRRPRAATRTLLVEDPEPLAHALTAGVEVLGVYAVEGSDVGPELGAAAASRGITVQEVTVALWNELFRGDRKPDVVGVAKAPRPAVLADLAERTGDVVVLDGVRIVGNIGAAVRTAYALGAAGVVLVDSDLPHPLDRRVVRASRGYVFSLPVVLASREEAVAGLRELDLPSVAFDAGGELVTADLAGLAQRLLLVFGSEKRGASAELTAGARTVSIPMRSAAESLNVSVAVGIALGARAARNLAS</sequence>
<evidence type="ECO:0000256" key="1">
    <source>
        <dbReference type="ARBA" id="ARBA00022603"/>
    </source>
</evidence>
<dbReference type="InterPro" id="IPR029028">
    <property type="entry name" value="Alpha/beta_knot_MTases"/>
</dbReference>
<dbReference type="InterPro" id="IPR006795">
    <property type="entry name" value="Thiostrepton-R_Mease_TSNR_N"/>
</dbReference>
<evidence type="ECO:0000259" key="3">
    <source>
        <dbReference type="Pfam" id="PF00588"/>
    </source>
</evidence>
<dbReference type="Proteomes" id="UP000614741">
    <property type="component" value="Unassembled WGS sequence"/>
</dbReference>
<reference evidence="5 6" key="1">
    <citation type="submission" date="2021-01" db="EMBL/GenBank/DDBJ databases">
        <title>Whole genome shotgun sequence of Cellulomonas phragmiteti NBRC 110785.</title>
        <authorList>
            <person name="Komaki H."/>
            <person name="Tamura T."/>
        </authorList>
    </citation>
    <scope>NUCLEOTIDE SEQUENCE [LARGE SCALE GENOMIC DNA]</scope>
    <source>
        <strain evidence="5 6">NBRC 110785</strain>
    </source>
</reference>
<name>A0ABQ4DH54_9CELL</name>
<accession>A0ABQ4DH54</accession>
<proteinExistence type="predicted"/>
<dbReference type="PANTHER" id="PTHR43191">
    <property type="entry name" value="RRNA METHYLTRANSFERASE 3"/>
    <property type="match status" value="1"/>
</dbReference>
<dbReference type="GO" id="GO:0008168">
    <property type="term" value="F:methyltransferase activity"/>
    <property type="evidence" value="ECO:0007669"/>
    <property type="project" value="UniProtKB-KW"/>
</dbReference>
<feature type="domain" description="Thiostrepton-resistance methylase N-terminal" evidence="4">
    <location>
        <begin position="3"/>
        <end position="112"/>
    </location>
</feature>
<evidence type="ECO:0000313" key="6">
    <source>
        <dbReference type="Proteomes" id="UP000614741"/>
    </source>
</evidence>